<dbReference type="EMBL" id="WUFV01000027">
    <property type="protein sequence ID" value="NEK19220.1"/>
    <property type="molecule type" value="Genomic_DNA"/>
</dbReference>
<dbReference type="Proteomes" id="UP000471705">
    <property type="component" value="Unassembled WGS sequence"/>
</dbReference>
<proteinExistence type="predicted"/>
<evidence type="ECO:0000313" key="1">
    <source>
        <dbReference type="EMBL" id="NEK19220.1"/>
    </source>
</evidence>
<accession>A0A7K3VPV8</accession>
<reference evidence="1 2" key="1">
    <citation type="submission" date="2019-12" db="EMBL/GenBank/DDBJ databases">
        <title>Rhizobium genotypes associated with high levels of biological nitrogen fixation by grain legumes in a temperate-maritime cropping system.</title>
        <authorList>
            <person name="Maluk M."/>
            <person name="Francesc Ferrando Molina F."/>
            <person name="Lopez Del Egido L."/>
            <person name="Lafos M."/>
            <person name="Langarica-Fuentes A."/>
            <person name="Gebre Yohannes G."/>
            <person name="Young M.W."/>
            <person name="Martin P."/>
            <person name="Gantlett R."/>
            <person name="Kenicer G."/>
            <person name="Hawes C."/>
            <person name="Begg G.S."/>
            <person name="Quilliam R.S."/>
            <person name="Squire G.R."/>
            <person name="Poole P.S."/>
            <person name="Young P.W."/>
            <person name="Iannetta P.M."/>
            <person name="James E.K."/>
        </authorList>
    </citation>
    <scope>NUCLEOTIDE SEQUENCE [LARGE SCALE GENOMIC DNA]</scope>
    <source>
        <strain evidence="1 2">JHI54</strain>
    </source>
</reference>
<gene>
    <name evidence="1" type="ORF">GR257_31065</name>
</gene>
<protein>
    <submittedName>
        <fullName evidence="1">Uncharacterized protein</fullName>
    </submittedName>
</protein>
<evidence type="ECO:0000313" key="2">
    <source>
        <dbReference type="Proteomes" id="UP000471705"/>
    </source>
</evidence>
<dbReference type="RefSeq" id="WP_164049389.1">
    <property type="nucleotide sequence ID" value="NZ_JAAXCE010000021.1"/>
</dbReference>
<dbReference type="AlphaFoldDB" id="A0A7K3VPV8"/>
<sequence>MAGFLRQRKLIVRQVKMIEPNRVMVLRNQGIAHDRGLSGSVGVSGNAFSSIKRWFYRNLCAAKRGNPTGRMAAAPAVLRQR</sequence>
<comment type="caution">
    <text evidence="1">The sequence shown here is derived from an EMBL/GenBank/DDBJ whole genome shotgun (WGS) entry which is preliminary data.</text>
</comment>
<organism evidence="1 2">
    <name type="scientific">Rhizobium leguminosarum</name>
    <dbReference type="NCBI Taxonomy" id="384"/>
    <lineage>
        <taxon>Bacteria</taxon>
        <taxon>Pseudomonadati</taxon>
        <taxon>Pseudomonadota</taxon>
        <taxon>Alphaproteobacteria</taxon>
        <taxon>Hyphomicrobiales</taxon>
        <taxon>Rhizobiaceae</taxon>
        <taxon>Rhizobium/Agrobacterium group</taxon>
        <taxon>Rhizobium</taxon>
    </lineage>
</organism>
<name>A0A7K3VPV8_RHILE</name>